<dbReference type="OrthoDB" id="962395at2"/>
<dbReference type="EMBL" id="PVTE01000001">
    <property type="protein sequence ID" value="PRY47103.1"/>
    <property type="molecule type" value="Genomic_DNA"/>
</dbReference>
<proteinExistence type="predicted"/>
<comment type="caution">
    <text evidence="2">The sequence shown here is derived from an EMBL/GenBank/DDBJ whole genome shotgun (WGS) entry which is preliminary data.</text>
</comment>
<feature type="compositionally biased region" description="Basic and acidic residues" evidence="1">
    <location>
        <begin position="51"/>
        <end position="60"/>
    </location>
</feature>
<evidence type="ECO:0000256" key="1">
    <source>
        <dbReference type="SAM" id="MobiDB-lite"/>
    </source>
</evidence>
<reference evidence="2 3" key="1">
    <citation type="submission" date="2018-03" db="EMBL/GenBank/DDBJ databases">
        <title>Genomic Encyclopedia of Archaeal and Bacterial Type Strains, Phase II (KMG-II): from individual species to whole genera.</title>
        <authorList>
            <person name="Goeker M."/>
        </authorList>
    </citation>
    <scope>NUCLEOTIDE SEQUENCE [LARGE SCALE GENOMIC DNA]</scope>
    <source>
        <strain evidence="2 3">DSM 28354</strain>
    </source>
</reference>
<keyword evidence="3" id="KW-1185">Reference proteome</keyword>
<evidence type="ECO:0000313" key="3">
    <source>
        <dbReference type="Proteomes" id="UP000238375"/>
    </source>
</evidence>
<feature type="region of interest" description="Disordered" evidence="1">
    <location>
        <begin position="84"/>
        <end position="136"/>
    </location>
</feature>
<evidence type="ECO:0000313" key="2">
    <source>
        <dbReference type="EMBL" id="PRY47103.1"/>
    </source>
</evidence>
<protein>
    <submittedName>
        <fullName evidence="2">Uncharacterized protein</fullName>
    </submittedName>
</protein>
<dbReference type="Proteomes" id="UP000238375">
    <property type="component" value="Unassembled WGS sequence"/>
</dbReference>
<accession>A0A2T0TN79</accession>
<organism evidence="2 3">
    <name type="scientific">Spirosoma oryzae</name>
    <dbReference type="NCBI Taxonomy" id="1469603"/>
    <lineage>
        <taxon>Bacteria</taxon>
        <taxon>Pseudomonadati</taxon>
        <taxon>Bacteroidota</taxon>
        <taxon>Cytophagia</taxon>
        <taxon>Cytophagales</taxon>
        <taxon>Cytophagaceae</taxon>
        <taxon>Spirosoma</taxon>
    </lineage>
</organism>
<gene>
    <name evidence="2" type="ORF">CLV58_101169</name>
</gene>
<feature type="region of interest" description="Disordered" evidence="1">
    <location>
        <begin position="51"/>
        <end position="70"/>
    </location>
</feature>
<dbReference type="AlphaFoldDB" id="A0A2T0TN79"/>
<sequence length="136" mass="14668">MSVVKSTLAAVVATLFGTSEKTISEKLSTEEYNQFTADANKAADRITALEGEKATAETKATEATTRATTAEERVKTLEATLKEAETDRDKYKGWFDGKNAEGRDKPAEDASNKAETPTGLSDYNAGALEHFRQAKG</sequence>
<dbReference type="RefSeq" id="WP_106135859.1">
    <property type="nucleotide sequence ID" value="NZ_PVTE01000001.1"/>
</dbReference>
<feature type="compositionally biased region" description="Basic and acidic residues" evidence="1">
    <location>
        <begin position="84"/>
        <end position="112"/>
    </location>
</feature>
<name>A0A2T0TN79_9BACT</name>